<evidence type="ECO:0000256" key="1">
    <source>
        <dbReference type="ARBA" id="ARBA00022815"/>
    </source>
</evidence>
<accession>A0A2D4LCM9</accession>
<proteinExistence type="predicted"/>
<reference evidence="4" key="2">
    <citation type="submission" date="2017-11" db="EMBL/GenBank/DDBJ databases">
        <title>Coralsnake Venomics: Analyses of Venom Gland Transcriptomes and Proteomes of Six Brazilian Taxa.</title>
        <authorList>
            <person name="Aird S.D."/>
            <person name="Jorge da Silva N."/>
            <person name="Qiu L."/>
            <person name="Villar-Briones A."/>
            <person name="Aparecida-Saddi V."/>
            <person name="Campos-Telles M.P."/>
            <person name="Grau M."/>
            <person name="Mikheyev A.S."/>
        </authorList>
    </citation>
    <scope>NUCLEOTIDE SEQUENCE</scope>
    <source>
        <tissue evidence="4">Venom_gland</tissue>
    </source>
</reference>
<reference evidence="4" key="1">
    <citation type="submission" date="2017-07" db="EMBL/GenBank/DDBJ databases">
        <authorList>
            <person name="Mikheyev A."/>
            <person name="Grau M."/>
        </authorList>
    </citation>
    <scope>NUCLEOTIDE SEQUENCE</scope>
    <source>
        <tissue evidence="4">Venom_gland</tissue>
    </source>
</reference>
<organism evidence="4">
    <name type="scientific">Micrurus spixii</name>
    <name type="common">Amazon coral snake</name>
    <dbReference type="NCBI Taxonomy" id="129469"/>
    <lineage>
        <taxon>Eukaryota</taxon>
        <taxon>Metazoa</taxon>
        <taxon>Chordata</taxon>
        <taxon>Craniata</taxon>
        <taxon>Vertebrata</taxon>
        <taxon>Euteleostomi</taxon>
        <taxon>Lepidosauria</taxon>
        <taxon>Squamata</taxon>
        <taxon>Bifurcata</taxon>
        <taxon>Unidentata</taxon>
        <taxon>Episquamata</taxon>
        <taxon>Toxicofera</taxon>
        <taxon>Serpentes</taxon>
        <taxon>Colubroidea</taxon>
        <taxon>Elapidae</taxon>
        <taxon>Elapinae</taxon>
        <taxon>Micrurus</taxon>
    </lineage>
</organism>
<protein>
    <submittedName>
        <fullName evidence="4">Uncharacterized protein</fullName>
    </submittedName>
</protein>
<evidence type="ECO:0000313" key="4">
    <source>
        <dbReference type="EMBL" id="LAB18762.1"/>
    </source>
</evidence>
<dbReference type="InterPro" id="IPR013231">
    <property type="entry name" value="Periviscerokinin"/>
</dbReference>
<dbReference type="AlphaFoldDB" id="A0A2D4LCM9"/>
<dbReference type="GO" id="GO:0007218">
    <property type="term" value="P:neuropeptide signaling pathway"/>
    <property type="evidence" value="ECO:0007669"/>
    <property type="project" value="UniProtKB-KW"/>
</dbReference>
<dbReference type="EMBL" id="IACM01002708">
    <property type="protein sequence ID" value="LAB18762.1"/>
    <property type="molecule type" value="Transcribed_RNA"/>
</dbReference>
<feature type="compositionally biased region" description="Polar residues" evidence="3">
    <location>
        <begin position="94"/>
        <end position="103"/>
    </location>
</feature>
<evidence type="ECO:0000256" key="3">
    <source>
        <dbReference type="SAM" id="MobiDB-lite"/>
    </source>
</evidence>
<dbReference type="Pfam" id="PF08259">
    <property type="entry name" value="Periviscerokin"/>
    <property type="match status" value="1"/>
</dbReference>
<sequence length="114" mass="13144">MFRLSDYSTDSTPCFYDLKTGWIQVISMKLPLQDVGQKKGCWFMTGLKNPFLNHHPVGTWLQKTTSFEGRWAGGLISFPRVRRKHNSVVKIKTTPEQSRNSVTWPRRGTKTEGK</sequence>
<keyword evidence="2" id="KW-0527">Neuropeptide</keyword>
<name>A0A2D4LCM9_9SAUR</name>
<evidence type="ECO:0000256" key="2">
    <source>
        <dbReference type="ARBA" id="ARBA00023320"/>
    </source>
</evidence>
<feature type="region of interest" description="Disordered" evidence="3">
    <location>
        <begin position="88"/>
        <end position="114"/>
    </location>
</feature>
<keyword evidence="1" id="KW-0027">Amidation</keyword>